<keyword evidence="1" id="KW-0175">Coiled coil</keyword>
<evidence type="ECO:0000313" key="3">
    <source>
        <dbReference type="Proteomes" id="UP000199055"/>
    </source>
</evidence>
<keyword evidence="3" id="KW-1185">Reference proteome</keyword>
<dbReference type="InterPro" id="IPR038332">
    <property type="entry name" value="PPE_sf"/>
</dbReference>
<dbReference type="Proteomes" id="UP000199055">
    <property type="component" value="Unassembled WGS sequence"/>
</dbReference>
<dbReference type="InterPro" id="IPR036689">
    <property type="entry name" value="ESAT-6-like_sf"/>
</dbReference>
<evidence type="ECO:0000256" key="1">
    <source>
        <dbReference type="SAM" id="Coils"/>
    </source>
</evidence>
<proteinExistence type="predicted"/>
<dbReference type="Gene3D" id="1.20.1260.20">
    <property type="entry name" value="PPE superfamily"/>
    <property type="match status" value="1"/>
</dbReference>
<name>A0A1H9GJW3_9ACTN</name>
<dbReference type="AlphaFoldDB" id="A0A1H9GJW3"/>
<reference evidence="3" key="1">
    <citation type="submission" date="2016-10" db="EMBL/GenBank/DDBJ databases">
        <authorList>
            <person name="Varghese N."/>
            <person name="Submissions S."/>
        </authorList>
    </citation>
    <scope>NUCLEOTIDE SEQUENCE [LARGE SCALE GENOMIC DNA]</scope>
    <source>
        <strain evidence="3">CGMCC 4.3519</strain>
    </source>
</reference>
<gene>
    <name evidence="2" type="ORF">SAMN05216481_10947</name>
</gene>
<organism evidence="2 3">
    <name type="scientific">Streptomyces radiopugnans</name>
    <dbReference type="NCBI Taxonomy" id="403935"/>
    <lineage>
        <taxon>Bacteria</taxon>
        <taxon>Bacillati</taxon>
        <taxon>Actinomycetota</taxon>
        <taxon>Actinomycetes</taxon>
        <taxon>Kitasatosporales</taxon>
        <taxon>Streptomycetaceae</taxon>
        <taxon>Streptomyces</taxon>
    </lineage>
</organism>
<dbReference type="SUPFAM" id="SSF140453">
    <property type="entry name" value="EsxAB dimer-like"/>
    <property type="match status" value="1"/>
</dbReference>
<dbReference type="STRING" id="403935.SAMN05216481_10947"/>
<feature type="coiled-coil region" evidence="1">
    <location>
        <begin position="55"/>
        <end position="103"/>
    </location>
</feature>
<sequence>MTLGYSTVKNADLAPLAEAVTKWRNLPGQFDTIATSFRNGVSKALRTSDWDGKAAEAAFKKFDEVERQFKNASEEAKDIHRLLDSALENFRSAQKRIHDVTNEVAEDKNLKMSSSGLVYLDPDDKKEPGRLAVLKQAYEDVVRGYNEKIKTALADATEADTALHWALSQDPNGRSSGFHPDMFNSVKDAQQRRREARKDADTLVKLTALGREMTDEQLKQFNRLARKHEGDPYFAERYATKVGPEGTLRLWQGIADQRRHSDKDAVKTLADIQKSLSHTLATASHSESDAMREWKREMIRLGDDRIQFTHSGAAANLPSQGSYGFSIMSSLMRHGEYETEFLKEYGNELYYFEKEHKGDLEGLWYVDDHKARLNFGSDEGNDPMAGYLEALGHNPEASKAMFNSEPWAANGNHESNLSPFLDYLMRERDWLQDPTAGEDAHKGYGYDEFGHALESATLGVPYDRPDLGLKRDDMTANIMSQVVAVVSTDASFASDRPGVGDSLAKMGAGYIDDLHWAVSDFGGADYTEEARNSAFRHKEGDGHFSVNASTAEKFLASVGGNEGGYEILASAQQEYVASLMRVQPEPNDEAKLILEAGSKFNGVIDGARTLEIMNTYGDNKEEAERKLTEAAEWEKFAVSQGIGLGAGLLTLPFGGPTASAAVAFAVPAVVEGVASATETQYEVSLNRQLKEKMDKFEEENRIDVMEFYDRGKARSVDPLDAFVSAHGISPDSPWLQEINLEDRYDTGRNDITPLFRQ</sequence>
<dbReference type="RefSeq" id="WP_093660444.1">
    <property type="nucleotide sequence ID" value="NZ_FOET01000009.1"/>
</dbReference>
<protein>
    <submittedName>
        <fullName evidence="2">Uncharacterized protein</fullName>
    </submittedName>
</protein>
<accession>A0A1H9GJW3</accession>
<evidence type="ECO:0000313" key="2">
    <source>
        <dbReference type="EMBL" id="SEQ50385.1"/>
    </source>
</evidence>
<dbReference type="EMBL" id="FOET01000009">
    <property type="protein sequence ID" value="SEQ50385.1"/>
    <property type="molecule type" value="Genomic_DNA"/>
</dbReference>